<dbReference type="EMBL" id="BNCK01000002">
    <property type="protein sequence ID" value="GHF85350.1"/>
    <property type="molecule type" value="Genomic_DNA"/>
</dbReference>
<proteinExistence type="predicted"/>
<sequence>MKYRGLGAENAQLTVYIENTPPIEQYQQLNHIQPLTYQDIVNINQLAGNGWRKVFNVYAKFLFELCPNLLDSFKSWQDFREAALLHQHANHNLLMSLPQERFTRRLSHTNNIHIVAGKGYAERLGIAANCHWINPHFAIDKEKHLIVCPYFDYRQLTNERITTLCQLVRSFQLEYQAITK</sequence>
<dbReference type="RefSeq" id="WP_229854551.1">
    <property type="nucleotide sequence ID" value="NZ_BNCK01000002.1"/>
</dbReference>
<protein>
    <submittedName>
        <fullName evidence="1">Uncharacterized protein</fullName>
    </submittedName>
</protein>
<organism evidence="1 2">
    <name type="scientific">Thalassotalea marina</name>
    <dbReference type="NCBI Taxonomy" id="1673741"/>
    <lineage>
        <taxon>Bacteria</taxon>
        <taxon>Pseudomonadati</taxon>
        <taxon>Pseudomonadota</taxon>
        <taxon>Gammaproteobacteria</taxon>
        <taxon>Alteromonadales</taxon>
        <taxon>Colwelliaceae</taxon>
        <taxon>Thalassotalea</taxon>
    </lineage>
</organism>
<gene>
    <name evidence="1" type="ORF">GCM10017161_11130</name>
</gene>
<evidence type="ECO:0000313" key="1">
    <source>
        <dbReference type="EMBL" id="GHF85350.1"/>
    </source>
</evidence>
<accession>A0A919BFF4</accession>
<keyword evidence="2" id="KW-1185">Reference proteome</keyword>
<comment type="caution">
    <text evidence="1">The sequence shown here is derived from an EMBL/GenBank/DDBJ whole genome shotgun (WGS) entry which is preliminary data.</text>
</comment>
<reference evidence="1" key="1">
    <citation type="journal article" date="2014" name="Int. J. Syst. Evol. Microbiol.">
        <title>Complete genome sequence of Corynebacterium casei LMG S-19264T (=DSM 44701T), isolated from a smear-ripened cheese.</title>
        <authorList>
            <consortium name="US DOE Joint Genome Institute (JGI-PGF)"/>
            <person name="Walter F."/>
            <person name="Albersmeier A."/>
            <person name="Kalinowski J."/>
            <person name="Ruckert C."/>
        </authorList>
    </citation>
    <scope>NUCLEOTIDE SEQUENCE</scope>
    <source>
        <strain evidence="1">KCTC 42731</strain>
    </source>
</reference>
<evidence type="ECO:0000313" key="2">
    <source>
        <dbReference type="Proteomes" id="UP000623842"/>
    </source>
</evidence>
<dbReference type="AlphaFoldDB" id="A0A919BFF4"/>
<reference evidence="1" key="2">
    <citation type="submission" date="2020-09" db="EMBL/GenBank/DDBJ databases">
        <authorList>
            <person name="Sun Q."/>
            <person name="Kim S."/>
        </authorList>
    </citation>
    <scope>NUCLEOTIDE SEQUENCE</scope>
    <source>
        <strain evidence="1">KCTC 42731</strain>
    </source>
</reference>
<dbReference type="InterPro" id="IPR054222">
    <property type="entry name" value="DUF6942"/>
</dbReference>
<name>A0A919BFF4_9GAMM</name>
<dbReference type="Pfam" id="PF22098">
    <property type="entry name" value="DUF6942"/>
    <property type="match status" value="1"/>
</dbReference>
<dbReference type="Proteomes" id="UP000623842">
    <property type="component" value="Unassembled WGS sequence"/>
</dbReference>